<evidence type="ECO:0000256" key="5">
    <source>
        <dbReference type="ARBA" id="ARBA00023136"/>
    </source>
</evidence>
<comment type="subcellular location">
    <subcellularLocation>
        <location evidence="1">Membrane</location>
        <topology evidence="1">Multi-pass membrane protein</topology>
    </subcellularLocation>
</comment>
<proteinExistence type="predicted"/>
<feature type="transmembrane region" description="Helical" evidence="6">
    <location>
        <begin position="220"/>
        <end position="238"/>
    </location>
</feature>
<accession>A0A0A3J043</accession>
<feature type="transmembrane region" description="Helical" evidence="6">
    <location>
        <begin position="468"/>
        <end position="488"/>
    </location>
</feature>
<name>A0A0A3J043_9BACL</name>
<dbReference type="EMBL" id="JPVQ01000020">
    <property type="protein sequence ID" value="KGR90384.1"/>
    <property type="molecule type" value="Genomic_DNA"/>
</dbReference>
<sequence length="554" mass="62832">MEKVTCSCGHENPFGTKICGKCGRPLTEEAKSQKVLDMKYDGSAIRSKTYNKSIIDKVWNFFSSVKVGVSLIIILLVVASIGTIFPQEFYVSAGTDLERALYYETNYGSLGKLYYQLGLADLYSSWWFQVLVGMLAISIIVASIDRGLPLHKSLKNQRVKRHESFMKRQRIIAEGAITEGNSSETLAKVEEKMKKLNYKVKRDGNALLFEKGRFARYGPYINHVGLIIFLVGVMLHQIPGIYVDDSMWIREGETRAIPGMDGYFLKNEEFIFETHDNDPTTAQIQQGVNAVAKNYQTNVLLYKQSEDALPGQTDNLELVQDYSIRVNHPLKHDGYAIYQMDFRLNELKEMTFTLTNLETGEALGEVAIDLRNPQKEYIIDDNTKVKLMGYFPDFSGFNDEGEPQTATPNPNNPAFIFNMITPDRPDGEISFVAIQQTVPAGDNKYKMEFTSVETVNMSGLTIRKDSTIPILFVGGFIFLLGVAIGSYWNHRRLWIEQLEDGRIRLAAHTNKNWFGMKKDLDAVSEYAKLPKYIDQLDTDDDEKAQMEKEGDNTL</sequence>
<dbReference type="AlphaFoldDB" id="A0A0A3J043"/>
<keyword evidence="2 6" id="KW-0812">Transmembrane</keyword>
<dbReference type="PANTHER" id="PTHR31566">
    <property type="entry name" value="CYTOCHROME C BIOGENESIS PROTEIN CCS1, CHLOROPLASTIC"/>
    <property type="match status" value="1"/>
</dbReference>
<keyword evidence="5 6" id="KW-0472">Membrane</keyword>
<reference evidence="8 9" key="1">
    <citation type="submission" date="2014-02" db="EMBL/GenBank/DDBJ databases">
        <title>Draft genome sequence of Lysinibacillus massiliensis CCUG 49529.</title>
        <authorList>
            <person name="Zhang F."/>
            <person name="Wang G."/>
            <person name="Zhang L."/>
        </authorList>
    </citation>
    <scope>NUCLEOTIDE SEQUENCE [LARGE SCALE GENOMIC DNA]</scope>
    <source>
        <strain evidence="8 9">CCUG 49529</strain>
    </source>
</reference>
<feature type="transmembrane region" description="Helical" evidence="6">
    <location>
        <begin position="58"/>
        <end position="85"/>
    </location>
</feature>
<feature type="transmembrane region" description="Helical" evidence="6">
    <location>
        <begin position="126"/>
        <end position="148"/>
    </location>
</feature>
<evidence type="ECO:0000256" key="6">
    <source>
        <dbReference type="SAM" id="Phobius"/>
    </source>
</evidence>
<evidence type="ECO:0000256" key="1">
    <source>
        <dbReference type="ARBA" id="ARBA00004141"/>
    </source>
</evidence>
<dbReference type="InterPro" id="IPR023494">
    <property type="entry name" value="Cyt_c_bgen_Ccs1/CcsB/ResB"/>
</dbReference>
<feature type="domain" description="ResB-like" evidence="7">
    <location>
        <begin position="65"/>
        <end position="438"/>
    </location>
</feature>
<evidence type="ECO:0000256" key="3">
    <source>
        <dbReference type="ARBA" id="ARBA00022748"/>
    </source>
</evidence>
<comment type="caution">
    <text evidence="8">The sequence shown here is derived from an EMBL/GenBank/DDBJ whole genome shotgun (WGS) entry which is preliminary data.</text>
</comment>
<keyword evidence="3" id="KW-0201">Cytochrome c-type biogenesis</keyword>
<dbReference type="RefSeq" id="WP_036177018.1">
    <property type="nucleotide sequence ID" value="NZ_AVCZ01000020.1"/>
</dbReference>
<evidence type="ECO:0000313" key="8">
    <source>
        <dbReference type="EMBL" id="KGR90384.1"/>
    </source>
</evidence>
<evidence type="ECO:0000256" key="2">
    <source>
        <dbReference type="ARBA" id="ARBA00022692"/>
    </source>
</evidence>
<organism evidence="8 9">
    <name type="scientific">Ureibacillus massiliensis 4400831 = CIP 108448 = CCUG 49529</name>
    <dbReference type="NCBI Taxonomy" id="1211035"/>
    <lineage>
        <taxon>Bacteria</taxon>
        <taxon>Bacillati</taxon>
        <taxon>Bacillota</taxon>
        <taxon>Bacilli</taxon>
        <taxon>Bacillales</taxon>
        <taxon>Caryophanaceae</taxon>
        <taxon>Ureibacillus</taxon>
    </lineage>
</organism>
<dbReference type="Pfam" id="PF05140">
    <property type="entry name" value="ResB"/>
    <property type="match status" value="1"/>
</dbReference>
<protein>
    <submittedName>
        <fullName evidence="8">Cytochrome C biogenesis protein</fullName>
    </submittedName>
</protein>
<dbReference type="GO" id="GO:0017004">
    <property type="term" value="P:cytochrome complex assembly"/>
    <property type="evidence" value="ECO:0007669"/>
    <property type="project" value="UniProtKB-KW"/>
</dbReference>
<dbReference type="eggNOG" id="COG1333">
    <property type="taxonomic scope" value="Bacteria"/>
</dbReference>
<evidence type="ECO:0000259" key="7">
    <source>
        <dbReference type="Pfam" id="PF05140"/>
    </source>
</evidence>
<evidence type="ECO:0000256" key="4">
    <source>
        <dbReference type="ARBA" id="ARBA00022989"/>
    </source>
</evidence>
<dbReference type="Proteomes" id="UP000030595">
    <property type="component" value="Unassembled WGS sequence"/>
</dbReference>
<dbReference type="GO" id="GO:0016020">
    <property type="term" value="C:membrane"/>
    <property type="evidence" value="ECO:0007669"/>
    <property type="project" value="UniProtKB-SubCell"/>
</dbReference>
<dbReference type="InterPro" id="IPR007816">
    <property type="entry name" value="ResB-like_domain"/>
</dbReference>
<dbReference type="PANTHER" id="PTHR31566:SF0">
    <property type="entry name" value="CYTOCHROME C BIOGENESIS PROTEIN CCS1, CHLOROPLASTIC"/>
    <property type="match status" value="1"/>
</dbReference>
<keyword evidence="4 6" id="KW-1133">Transmembrane helix</keyword>
<keyword evidence="9" id="KW-1185">Reference proteome</keyword>
<evidence type="ECO:0000313" key="9">
    <source>
        <dbReference type="Proteomes" id="UP000030595"/>
    </source>
</evidence>
<gene>
    <name evidence="8" type="ORF">CD30_11910</name>
</gene>
<dbReference type="OrthoDB" id="9770923at2"/>